<reference evidence="4" key="1">
    <citation type="submission" date="2024-04" db="EMBL/GenBank/DDBJ databases">
        <authorList>
            <person name="Shaw F."/>
            <person name="Minotto A."/>
        </authorList>
    </citation>
    <scope>NUCLEOTIDE SEQUENCE [LARGE SCALE GENOMIC DNA]</scope>
</reference>
<evidence type="ECO:0000313" key="3">
    <source>
        <dbReference type="EMBL" id="CAL1713901.1"/>
    </source>
</evidence>
<sequence>MAPPKSDDASQALKPEMKPAPPRSSADSTIAKPTPDGMGSETSKSLYAWDTTTAGVYGQFIKPVAINESKFRLVDQLYEVTEIIGAPNSLNLFIIYDEILNNLLPAFQSPELSKQQNEIQKWLLKKVKAQPWIIKLLETQQSRHSLQKKAPQGAASALSKPTFAISNKLTEEKKINHLELSTALYEEYLYAKQIWELETLAHTTAVRQAQLVSKWGDAIVRGYYHNVREYMGYMDIKSASEALQDAKDSLREAAMSSLDGAMKVYPVQLSPIDWFEGLSTSFTMEDLTENSEVIKQQIDVKSQQLDMLNAQLAALIGNIKGNVQELKQKVDAAQGNLDTAQVKLASNYTNNMVSMAKTCINAAGQLNRPQLDIIGVRFGFAKSIIDDLASGLQVTATANDNLTKAA</sequence>
<organism evidence="3 4">
    <name type="scientific">Somion occarium</name>
    <dbReference type="NCBI Taxonomy" id="3059160"/>
    <lineage>
        <taxon>Eukaryota</taxon>
        <taxon>Fungi</taxon>
        <taxon>Dikarya</taxon>
        <taxon>Basidiomycota</taxon>
        <taxon>Agaricomycotina</taxon>
        <taxon>Agaricomycetes</taxon>
        <taxon>Polyporales</taxon>
        <taxon>Cerrenaceae</taxon>
        <taxon>Somion</taxon>
    </lineage>
</organism>
<dbReference type="EMBL" id="OZ037951">
    <property type="protein sequence ID" value="CAL1713901.1"/>
    <property type="molecule type" value="Genomic_DNA"/>
</dbReference>
<protein>
    <submittedName>
        <fullName evidence="3">Uncharacterized protein</fullName>
    </submittedName>
</protein>
<evidence type="ECO:0000313" key="4">
    <source>
        <dbReference type="Proteomes" id="UP001497453"/>
    </source>
</evidence>
<gene>
    <name evidence="3" type="ORF">GFSPODELE1_LOCUS9537</name>
</gene>
<proteinExistence type="predicted"/>
<keyword evidence="4" id="KW-1185">Reference proteome</keyword>
<name>A0ABP1E1F0_9APHY</name>
<feature type="region of interest" description="Disordered" evidence="2">
    <location>
        <begin position="1"/>
        <end position="43"/>
    </location>
</feature>
<evidence type="ECO:0000256" key="1">
    <source>
        <dbReference type="SAM" id="Coils"/>
    </source>
</evidence>
<keyword evidence="1" id="KW-0175">Coiled coil</keyword>
<feature type="coiled-coil region" evidence="1">
    <location>
        <begin position="284"/>
        <end position="343"/>
    </location>
</feature>
<accession>A0ABP1E1F0</accession>
<evidence type="ECO:0000256" key="2">
    <source>
        <dbReference type="SAM" id="MobiDB-lite"/>
    </source>
</evidence>
<dbReference type="Proteomes" id="UP001497453">
    <property type="component" value="Chromosome 8"/>
</dbReference>